<dbReference type="RefSeq" id="WP_338738591.1">
    <property type="nucleotide sequence ID" value="NZ_CP146612.1"/>
</dbReference>
<organism evidence="1 2">
    <name type="scientific">Candidatus Dehalogenimonas loeffleri</name>
    <dbReference type="NCBI Taxonomy" id="3127115"/>
    <lineage>
        <taxon>Bacteria</taxon>
        <taxon>Bacillati</taxon>
        <taxon>Chloroflexota</taxon>
        <taxon>Dehalococcoidia</taxon>
        <taxon>Dehalococcoidales</taxon>
        <taxon>Dehalococcoidaceae</taxon>
        <taxon>Dehalogenimonas</taxon>
    </lineage>
</organism>
<evidence type="ECO:0000313" key="1">
    <source>
        <dbReference type="EMBL" id="WWX25933.1"/>
    </source>
</evidence>
<dbReference type="EMBL" id="CP146612">
    <property type="protein sequence ID" value="WWX25933.1"/>
    <property type="molecule type" value="Genomic_DNA"/>
</dbReference>
<sequence length="88" mass="10306">MFVLTEPSGKYAVYLEKNAVLKGWRQLESQYPEPMKRCKAFLEKSPADTINSAGKAKRLKGELKWLLQYDVTDSHRIRYWINQEARSV</sequence>
<name>A0ABZ2J6M7_9CHLR</name>
<proteinExistence type="predicted"/>
<keyword evidence="2" id="KW-1185">Reference proteome</keyword>
<protein>
    <submittedName>
        <fullName evidence="1">Uncharacterized protein</fullName>
    </submittedName>
</protein>
<reference evidence="1 2" key="1">
    <citation type="submission" date="2024-03" db="EMBL/GenBank/DDBJ databases">
        <title>A Dehalogenimonas Isolated from Estuarine Sediments Dihaloeliminates Chlorinated Alkanes.</title>
        <authorList>
            <person name="Yang Y."/>
            <person name="Wang H."/>
        </authorList>
    </citation>
    <scope>NUCLEOTIDE SEQUENCE [LARGE SCALE GENOMIC DNA]</scope>
    <source>
        <strain evidence="1 2">W</strain>
    </source>
</reference>
<dbReference type="SUPFAM" id="SSF143011">
    <property type="entry name" value="RelE-like"/>
    <property type="match status" value="1"/>
</dbReference>
<gene>
    <name evidence="1" type="ORF">V8247_02905</name>
</gene>
<dbReference type="Proteomes" id="UP001375370">
    <property type="component" value="Chromosome"/>
</dbReference>
<dbReference type="InterPro" id="IPR035093">
    <property type="entry name" value="RelE/ParE_toxin_dom_sf"/>
</dbReference>
<accession>A0ABZ2J6M7</accession>
<evidence type="ECO:0000313" key="2">
    <source>
        <dbReference type="Proteomes" id="UP001375370"/>
    </source>
</evidence>